<sequence length="132" mass="15418">MADVPGPSGVKTTKNEEKDTKLEDAIDFYSEHFDPLVTLYSNQVKLPKPNAKPFDNLAMWNSHYRRGETKKVEKKSKDQPLPQRRWLPHQLPIPSKKQTRKEKNIFTRMDDAQGPLSLLRKYMQEKTPIKVN</sequence>
<feature type="region of interest" description="Disordered" evidence="1">
    <location>
        <begin position="89"/>
        <end position="110"/>
    </location>
</feature>
<reference evidence="2" key="1">
    <citation type="submission" date="2020-08" db="EMBL/GenBank/DDBJ databases">
        <title>Genome sequencing and assembly of the red palm weevil Rhynchophorus ferrugineus.</title>
        <authorList>
            <person name="Dias G.B."/>
            <person name="Bergman C.M."/>
            <person name="Manee M."/>
        </authorList>
    </citation>
    <scope>NUCLEOTIDE SEQUENCE</scope>
    <source>
        <strain evidence="2">AA-2017</strain>
        <tissue evidence="2">Whole larva</tissue>
    </source>
</reference>
<dbReference type="OrthoDB" id="10002367at2759"/>
<dbReference type="AlphaFoldDB" id="A0A834HRQ9"/>
<dbReference type="EMBL" id="JAACXV010014414">
    <property type="protein sequence ID" value="KAF7267497.1"/>
    <property type="molecule type" value="Genomic_DNA"/>
</dbReference>
<proteinExistence type="predicted"/>
<dbReference type="GO" id="GO:0005683">
    <property type="term" value="C:U7 snRNP"/>
    <property type="evidence" value="ECO:0007669"/>
    <property type="project" value="TreeGrafter"/>
</dbReference>
<evidence type="ECO:0000256" key="1">
    <source>
        <dbReference type="SAM" id="MobiDB-lite"/>
    </source>
</evidence>
<dbReference type="PANTHER" id="PTHR21415:SF1">
    <property type="entry name" value="U7 SNRNA-ASSOCIATED SM-LIKE PROTEIN LSM11"/>
    <property type="match status" value="1"/>
</dbReference>
<comment type="caution">
    <text evidence="2">The sequence shown here is derived from an EMBL/GenBank/DDBJ whole genome shotgun (WGS) entry which is preliminary data.</text>
</comment>
<feature type="compositionally biased region" description="Basic and acidic residues" evidence="1">
    <location>
        <begin position="101"/>
        <end position="110"/>
    </location>
</feature>
<organism evidence="2 3">
    <name type="scientific">Rhynchophorus ferrugineus</name>
    <name type="common">Red palm weevil</name>
    <name type="synonym">Curculio ferrugineus</name>
    <dbReference type="NCBI Taxonomy" id="354439"/>
    <lineage>
        <taxon>Eukaryota</taxon>
        <taxon>Metazoa</taxon>
        <taxon>Ecdysozoa</taxon>
        <taxon>Arthropoda</taxon>
        <taxon>Hexapoda</taxon>
        <taxon>Insecta</taxon>
        <taxon>Pterygota</taxon>
        <taxon>Neoptera</taxon>
        <taxon>Endopterygota</taxon>
        <taxon>Coleoptera</taxon>
        <taxon>Polyphaga</taxon>
        <taxon>Cucujiformia</taxon>
        <taxon>Curculionidae</taxon>
        <taxon>Dryophthorinae</taxon>
        <taxon>Rhynchophorus</taxon>
    </lineage>
</organism>
<dbReference type="PANTHER" id="PTHR21415">
    <property type="entry name" value="U7 SNRNA-ASSOCIATED SM-LIKE PROTEIN LSM11"/>
    <property type="match status" value="1"/>
</dbReference>
<name>A0A834HRQ9_RHYFE</name>
<evidence type="ECO:0000313" key="3">
    <source>
        <dbReference type="Proteomes" id="UP000625711"/>
    </source>
</evidence>
<dbReference type="InterPro" id="IPR039267">
    <property type="entry name" value="Lsm11"/>
</dbReference>
<feature type="region of interest" description="Disordered" evidence="1">
    <location>
        <begin position="1"/>
        <end position="21"/>
    </location>
</feature>
<evidence type="ECO:0000313" key="2">
    <source>
        <dbReference type="EMBL" id="KAF7267497.1"/>
    </source>
</evidence>
<dbReference type="Proteomes" id="UP000625711">
    <property type="component" value="Unassembled WGS sequence"/>
</dbReference>
<accession>A0A834HRQ9</accession>
<gene>
    <name evidence="2" type="ORF">GWI33_019277</name>
</gene>
<protein>
    <submittedName>
        <fullName evidence="2">Uncharacterized protein</fullName>
    </submittedName>
</protein>
<dbReference type="GO" id="GO:0071209">
    <property type="term" value="F:U7 snRNA binding"/>
    <property type="evidence" value="ECO:0007669"/>
    <property type="project" value="InterPro"/>
</dbReference>
<keyword evidence="3" id="KW-1185">Reference proteome</keyword>
<dbReference type="GO" id="GO:0006398">
    <property type="term" value="P:mRNA 3'-end processing by stem-loop binding and cleavage"/>
    <property type="evidence" value="ECO:0007669"/>
    <property type="project" value="TreeGrafter"/>
</dbReference>